<gene>
    <name evidence="3" type="ORF">C0Q70_03343</name>
</gene>
<dbReference type="EMBL" id="PZQS01000002">
    <property type="protein sequence ID" value="PVD36361.1"/>
    <property type="molecule type" value="Genomic_DNA"/>
</dbReference>
<accession>A0A2T7PSG0</accession>
<sequence length="179" mass="19438">MERSERLTNGKGTQEETHEQGGNYAAYMQKVNHVVVARIETTTTTTTTTDRCYRGTSSALAVASPSDASSSFSLPPPVPHLRSSILPPLLTQLRKLARRKLTCRSPNPVSHTASSWQRSMAGREPRVLGAPPPLEATTQSSELRMGRDGGVVVVVLMMMMVVVMVVVVSVFRGARSWGC</sequence>
<proteinExistence type="predicted"/>
<feature type="compositionally biased region" description="Basic and acidic residues" evidence="1">
    <location>
        <begin position="1"/>
        <end position="19"/>
    </location>
</feature>
<keyword evidence="2" id="KW-1133">Transmembrane helix</keyword>
<evidence type="ECO:0000313" key="3">
    <source>
        <dbReference type="EMBL" id="PVD36361.1"/>
    </source>
</evidence>
<evidence type="ECO:0000313" key="4">
    <source>
        <dbReference type="Proteomes" id="UP000245119"/>
    </source>
</evidence>
<protein>
    <submittedName>
        <fullName evidence="3">Uncharacterized protein</fullName>
    </submittedName>
</protein>
<feature type="region of interest" description="Disordered" evidence="1">
    <location>
        <begin position="1"/>
        <end position="21"/>
    </location>
</feature>
<keyword evidence="2" id="KW-0812">Transmembrane</keyword>
<evidence type="ECO:0000256" key="1">
    <source>
        <dbReference type="SAM" id="MobiDB-lite"/>
    </source>
</evidence>
<dbReference type="Proteomes" id="UP000245119">
    <property type="component" value="Linkage Group LG2"/>
</dbReference>
<organism evidence="3 4">
    <name type="scientific">Pomacea canaliculata</name>
    <name type="common">Golden apple snail</name>
    <dbReference type="NCBI Taxonomy" id="400727"/>
    <lineage>
        <taxon>Eukaryota</taxon>
        <taxon>Metazoa</taxon>
        <taxon>Spiralia</taxon>
        <taxon>Lophotrochozoa</taxon>
        <taxon>Mollusca</taxon>
        <taxon>Gastropoda</taxon>
        <taxon>Caenogastropoda</taxon>
        <taxon>Architaenioglossa</taxon>
        <taxon>Ampullarioidea</taxon>
        <taxon>Ampullariidae</taxon>
        <taxon>Pomacea</taxon>
    </lineage>
</organism>
<keyword evidence="4" id="KW-1185">Reference proteome</keyword>
<keyword evidence="2" id="KW-0472">Membrane</keyword>
<evidence type="ECO:0000256" key="2">
    <source>
        <dbReference type="SAM" id="Phobius"/>
    </source>
</evidence>
<reference evidence="3 4" key="1">
    <citation type="submission" date="2018-04" db="EMBL/GenBank/DDBJ databases">
        <title>The genome of golden apple snail Pomacea canaliculata provides insight into stress tolerance and invasive adaptation.</title>
        <authorList>
            <person name="Liu C."/>
            <person name="Liu B."/>
            <person name="Ren Y."/>
            <person name="Zhang Y."/>
            <person name="Wang H."/>
            <person name="Li S."/>
            <person name="Jiang F."/>
            <person name="Yin L."/>
            <person name="Zhang G."/>
            <person name="Qian W."/>
            <person name="Fan W."/>
        </authorList>
    </citation>
    <scope>NUCLEOTIDE SEQUENCE [LARGE SCALE GENOMIC DNA]</scope>
    <source>
        <strain evidence="3">SZHN2017</strain>
        <tissue evidence="3">Muscle</tissue>
    </source>
</reference>
<dbReference type="AlphaFoldDB" id="A0A2T7PSG0"/>
<feature type="region of interest" description="Disordered" evidence="1">
    <location>
        <begin position="104"/>
        <end position="142"/>
    </location>
</feature>
<feature type="transmembrane region" description="Helical" evidence="2">
    <location>
        <begin position="150"/>
        <end position="171"/>
    </location>
</feature>
<feature type="compositionally biased region" description="Polar residues" evidence="1">
    <location>
        <begin position="104"/>
        <end position="118"/>
    </location>
</feature>
<name>A0A2T7PSG0_POMCA</name>
<comment type="caution">
    <text evidence="3">The sequence shown here is derived from an EMBL/GenBank/DDBJ whole genome shotgun (WGS) entry which is preliminary data.</text>
</comment>